<dbReference type="GO" id="GO:0008270">
    <property type="term" value="F:zinc ion binding"/>
    <property type="evidence" value="ECO:0007669"/>
    <property type="project" value="InterPro"/>
</dbReference>
<dbReference type="AlphaFoldDB" id="A0A926NI27"/>
<dbReference type="SMART" id="SM00829">
    <property type="entry name" value="PKS_ER"/>
    <property type="match status" value="1"/>
</dbReference>
<keyword evidence="3" id="KW-0560">Oxidoreductase</keyword>
<dbReference type="Gene3D" id="3.40.50.720">
    <property type="entry name" value="NAD(P)-binding Rossmann-like Domain"/>
    <property type="match status" value="1"/>
</dbReference>
<dbReference type="InterPro" id="IPR050129">
    <property type="entry name" value="Zn_alcohol_dh"/>
</dbReference>
<reference evidence="6" key="1">
    <citation type="submission" date="2020-09" db="EMBL/GenBank/DDBJ databases">
        <title>A novel bacterium of genus Bacillus, isolated from South China Sea.</title>
        <authorList>
            <person name="Huang H."/>
            <person name="Mo K."/>
            <person name="Hu Y."/>
        </authorList>
    </citation>
    <scope>NUCLEOTIDE SEQUENCE</scope>
    <source>
        <strain evidence="6">IB182487</strain>
    </source>
</reference>
<evidence type="ECO:0000256" key="4">
    <source>
        <dbReference type="RuleBase" id="RU361277"/>
    </source>
</evidence>
<dbReference type="PANTHER" id="PTHR43401">
    <property type="entry name" value="L-THREONINE 3-DEHYDROGENASE"/>
    <property type="match status" value="1"/>
</dbReference>
<dbReference type="EMBL" id="JACXAI010000018">
    <property type="protein sequence ID" value="MBD1381445.1"/>
    <property type="molecule type" value="Genomic_DNA"/>
</dbReference>
<keyword evidence="7" id="KW-1185">Reference proteome</keyword>
<evidence type="ECO:0000256" key="3">
    <source>
        <dbReference type="ARBA" id="ARBA00023002"/>
    </source>
</evidence>
<gene>
    <name evidence="6" type="ORF">IC621_14495</name>
</gene>
<organism evidence="6 7">
    <name type="scientific">Metabacillus arenae</name>
    <dbReference type="NCBI Taxonomy" id="2771434"/>
    <lineage>
        <taxon>Bacteria</taxon>
        <taxon>Bacillati</taxon>
        <taxon>Bacillota</taxon>
        <taxon>Bacilli</taxon>
        <taxon>Bacillales</taxon>
        <taxon>Bacillaceae</taxon>
        <taxon>Metabacillus</taxon>
    </lineage>
</organism>
<evidence type="ECO:0000256" key="1">
    <source>
        <dbReference type="ARBA" id="ARBA00022723"/>
    </source>
</evidence>
<sequence length="338" mass="37220">MKAVKVINPGDFQVVEETKPEIERPNEVLLKIKMVGICGSDLHIIHGTNPLATYPRIIGHEVTGEIEAAGNDVKTFKIGDKAVLEPIISCGECYACRKGRKNVCEKLQVFGVHIEGGLQEYLVVPENLLHKVDSDLAWEEAVTVEPFTIGAQANWRGNVQEGETVLIHGAGPIGLCCLKIAKLLGAKVMITDLNEERLAFAQKWGADEIVNVSGKNIIEEVKRWTEGEGVNVVIDAVCIPQTFEVSIEAASAAGTIVLLGFDTRPSSIPQLPITKKELTIVGSRLQTNQFPKVIEWMNNKKLLTDGLITHTFAIDEMKEAIRFIENYPEEVRKAVICF</sequence>
<dbReference type="InterPro" id="IPR002328">
    <property type="entry name" value="ADH_Zn_CS"/>
</dbReference>
<feature type="domain" description="Enoyl reductase (ER)" evidence="5">
    <location>
        <begin position="10"/>
        <end position="336"/>
    </location>
</feature>
<evidence type="ECO:0000259" key="5">
    <source>
        <dbReference type="SMART" id="SM00829"/>
    </source>
</evidence>
<dbReference type="SUPFAM" id="SSF51735">
    <property type="entry name" value="NAD(P)-binding Rossmann-fold domains"/>
    <property type="match status" value="1"/>
</dbReference>
<dbReference type="InterPro" id="IPR013154">
    <property type="entry name" value="ADH-like_N"/>
</dbReference>
<keyword evidence="2 4" id="KW-0862">Zinc</keyword>
<evidence type="ECO:0000313" key="7">
    <source>
        <dbReference type="Proteomes" id="UP000626844"/>
    </source>
</evidence>
<dbReference type="CDD" id="cd08261">
    <property type="entry name" value="Zn_ADH7"/>
    <property type="match status" value="1"/>
</dbReference>
<dbReference type="RefSeq" id="WP_191159040.1">
    <property type="nucleotide sequence ID" value="NZ_JACXAI010000018.1"/>
</dbReference>
<dbReference type="InterPro" id="IPR020843">
    <property type="entry name" value="ER"/>
</dbReference>
<comment type="cofactor">
    <cofactor evidence="4">
        <name>Zn(2+)</name>
        <dbReference type="ChEBI" id="CHEBI:29105"/>
    </cofactor>
</comment>
<keyword evidence="1 4" id="KW-0479">Metal-binding</keyword>
<dbReference type="InterPro" id="IPR013149">
    <property type="entry name" value="ADH-like_C"/>
</dbReference>
<dbReference type="Gene3D" id="3.90.180.10">
    <property type="entry name" value="Medium-chain alcohol dehydrogenases, catalytic domain"/>
    <property type="match status" value="1"/>
</dbReference>
<dbReference type="PROSITE" id="PS00059">
    <property type="entry name" value="ADH_ZINC"/>
    <property type="match status" value="1"/>
</dbReference>
<dbReference type="PANTHER" id="PTHR43401:SF2">
    <property type="entry name" value="L-THREONINE 3-DEHYDROGENASE"/>
    <property type="match status" value="1"/>
</dbReference>
<dbReference type="SUPFAM" id="SSF50129">
    <property type="entry name" value="GroES-like"/>
    <property type="match status" value="1"/>
</dbReference>
<evidence type="ECO:0000313" key="6">
    <source>
        <dbReference type="EMBL" id="MBD1381445.1"/>
    </source>
</evidence>
<dbReference type="InterPro" id="IPR036291">
    <property type="entry name" value="NAD(P)-bd_dom_sf"/>
</dbReference>
<name>A0A926NI27_9BACI</name>
<accession>A0A926NI27</accession>
<dbReference type="Proteomes" id="UP000626844">
    <property type="component" value="Unassembled WGS sequence"/>
</dbReference>
<dbReference type="InterPro" id="IPR011032">
    <property type="entry name" value="GroES-like_sf"/>
</dbReference>
<comment type="caution">
    <text evidence="6">The sequence shown here is derived from an EMBL/GenBank/DDBJ whole genome shotgun (WGS) entry which is preliminary data.</text>
</comment>
<evidence type="ECO:0000256" key="2">
    <source>
        <dbReference type="ARBA" id="ARBA00022833"/>
    </source>
</evidence>
<dbReference type="Pfam" id="PF00107">
    <property type="entry name" value="ADH_zinc_N"/>
    <property type="match status" value="1"/>
</dbReference>
<dbReference type="GO" id="GO:0016491">
    <property type="term" value="F:oxidoreductase activity"/>
    <property type="evidence" value="ECO:0007669"/>
    <property type="project" value="UniProtKB-KW"/>
</dbReference>
<comment type="similarity">
    <text evidence="4">Belongs to the zinc-containing alcohol dehydrogenase family.</text>
</comment>
<dbReference type="Pfam" id="PF08240">
    <property type="entry name" value="ADH_N"/>
    <property type="match status" value="1"/>
</dbReference>
<protein>
    <submittedName>
        <fullName evidence="6">Zinc-binding alcohol dehydrogenase family protein</fullName>
    </submittedName>
</protein>
<proteinExistence type="inferred from homology"/>